<dbReference type="InterPro" id="IPR007197">
    <property type="entry name" value="rSAM"/>
</dbReference>
<dbReference type="PIRSF" id="PIRSF000167">
    <property type="entry name" value="HemN"/>
    <property type="match status" value="1"/>
</dbReference>
<evidence type="ECO:0000256" key="11">
    <source>
        <dbReference type="ARBA" id="ARBA00023014"/>
    </source>
</evidence>
<evidence type="ECO:0000256" key="9">
    <source>
        <dbReference type="ARBA" id="ARBA00023002"/>
    </source>
</evidence>
<dbReference type="SFLD" id="SFLDG01082">
    <property type="entry name" value="B12-binding_domain_containing"/>
    <property type="match status" value="1"/>
</dbReference>
<dbReference type="SFLD" id="SFLDG01065">
    <property type="entry name" value="anaerobic_coproporphyrinogen-I"/>
    <property type="match status" value="1"/>
</dbReference>
<keyword evidence="12 15" id="KW-0627">Porphyrin biosynthesis</keyword>
<evidence type="ECO:0000256" key="5">
    <source>
        <dbReference type="ARBA" id="ARBA00022485"/>
    </source>
</evidence>
<dbReference type="Gene3D" id="1.10.10.920">
    <property type="match status" value="1"/>
</dbReference>
<evidence type="ECO:0000256" key="10">
    <source>
        <dbReference type="ARBA" id="ARBA00023004"/>
    </source>
</evidence>
<keyword evidence="8 15" id="KW-0479">Metal-binding</keyword>
<keyword evidence="6 15" id="KW-0963">Cytoplasm</keyword>
<accession>A0A6N9T3P0</accession>
<dbReference type="Proteomes" id="UP000469011">
    <property type="component" value="Unassembled WGS sequence"/>
</dbReference>
<dbReference type="Pfam" id="PF04055">
    <property type="entry name" value="Radical_SAM"/>
    <property type="match status" value="1"/>
</dbReference>
<evidence type="ECO:0000256" key="8">
    <source>
        <dbReference type="ARBA" id="ARBA00022723"/>
    </source>
</evidence>
<feature type="binding site" evidence="17">
    <location>
        <position position="68"/>
    </location>
    <ligand>
        <name>[4Fe-4S] cluster</name>
        <dbReference type="ChEBI" id="CHEBI:49883"/>
        <note>4Fe-4S-S-AdoMet</note>
    </ligand>
</feature>
<feature type="binding site" evidence="16">
    <location>
        <position position="332"/>
    </location>
    <ligand>
        <name>S-adenosyl-L-methionine</name>
        <dbReference type="ChEBI" id="CHEBI:59789"/>
        <label>1</label>
    </ligand>
</feature>
<dbReference type="NCBIfam" id="TIGR00538">
    <property type="entry name" value="hemN"/>
    <property type="match status" value="1"/>
</dbReference>
<evidence type="ECO:0000256" key="15">
    <source>
        <dbReference type="PIRNR" id="PIRNR000167"/>
    </source>
</evidence>
<dbReference type="PANTHER" id="PTHR13932">
    <property type="entry name" value="COPROPORPHYRINIGEN III OXIDASE"/>
    <property type="match status" value="1"/>
</dbReference>
<comment type="function">
    <text evidence="13">Involved in the heme biosynthesis. Catalyzes the anaerobic oxidative decarboxylation of propionate groups of rings A and B of coproporphyrinogen III to yield the vinyl groups in protoporphyrinogen IX.</text>
</comment>
<dbReference type="RefSeq" id="WP_163462648.1">
    <property type="nucleotide sequence ID" value="NZ_JAAAMG010000005.1"/>
</dbReference>
<evidence type="ECO:0000256" key="2">
    <source>
        <dbReference type="ARBA" id="ARBA00004785"/>
    </source>
</evidence>
<feature type="binding site" evidence="16">
    <location>
        <position position="58"/>
    </location>
    <ligand>
        <name>S-adenosyl-L-methionine</name>
        <dbReference type="ChEBI" id="CHEBI:59789"/>
        <label>1</label>
    </ligand>
</feature>
<keyword evidence="11 15" id="KW-0411">Iron-sulfur</keyword>
<dbReference type="CDD" id="cd01335">
    <property type="entry name" value="Radical_SAM"/>
    <property type="match status" value="1"/>
</dbReference>
<dbReference type="PANTHER" id="PTHR13932:SF6">
    <property type="entry name" value="OXYGEN-INDEPENDENT COPROPORPHYRINOGEN III OXIDASE"/>
    <property type="match status" value="1"/>
</dbReference>
<feature type="binding site" evidence="16">
    <location>
        <position position="246"/>
    </location>
    <ligand>
        <name>S-adenosyl-L-methionine</name>
        <dbReference type="ChEBI" id="CHEBI:59789"/>
        <label>2</label>
    </ligand>
</feature>
<proteinExistence type="inferred from homology"/>
<feature type="domain" description="Radical SAM core" evidence="18">
    <location>
        <begin position="49"/>
        <end position="286"/>
    </location>
</feature>
<feature type="binding site" evidence="16">
    <location>
        <position position="212"/>
    </location>
    <ligand>
        <name>S-adenosyl-L-methionine</name>
        <dbReference type="ChEBI" id="CHEBI:59789"/>
        <label>2</label>
    </ligand>
</feature>
<dbReference type="GO" id="GO:0051539">
    <property type="term" value="F:4 iron, 4 sulfur cluster binding"/>
    <property type="evidence" value="ECO:0007669"/>
    <property type="project" value="UniProtKB-KW"/>
</dbReference>
<dbReference type="SMART" id="SM00729">
    <property type="entry name" value="Elp3"/>
    <property type="match status" value="1"/>
</dbReference>
<feature type="binding site" evidence="16">
    <location>
        <position position="187"/>
    </location>
    <ligand>
        <name>S-adenosyl-L-methionine</name>
        <dbReference type="ChEBI" id="CHEBI:59789"/>
        <label>2</label>
    </ligand>
</feature>
<evidence type="ECO:0000256" key="12">
    <source>
        <dbReference type="ARBA" id="ARBA00023244"/>
    </source>
</evidence>
<dbReference type="Pfam" id="PF06969">
    <property type="entry name" value="HemN_C"/>
    <property type="match status" value="1"/>
</dbReference>
<evidence type="ECO:0000256" key="3">
    <source>
        <dbReference type="ARBA" id="ARBA00005493"/>
    </source>
</evidence>
<feature type="binding site" evidence="17">
    <location>
        <position position="71"/>
    </location>
    <ligand>
        <name>[4Fe-4S] cluster</name>
        <dbReference type="ChEBI" id="CHEBI:49883"/>
        <note>4Fe-4S-S-AdoMet</note>
    </ligand>
</feature>
<comment type="similarity">
    <text evidence="3 15">Belongs to the anaerobic coproporphyrinogen-III oxidase family.</text>
</comment>
<comment type="subunit">
    <text evidence="4">Monomer.</text>
</comment>
<comment type="catalytic activity">
    <reaction evidence="14 15">
        <text>coproporphyrinogen III + 2 S-adenosyl-L-methionine = protoporphyrinogen IX + 2 5'-deoxyadenosine + 2 L-methionine + 2 CO2</text>
        <dbReference type="Rhea" id="RHEA:15425"/>
        <dbReference type="ChEBI" id="CHEBI:16526"/>
        <dbReference type="ChEBI" id="CHEBI:17319"/>
        <dbReference type="ChEBI" id="CHEBI:57307"/>
        <dbReference type="ChEBI" id="CHEBI:57309"/>
        <dbReference type="ChEBI" id="CHEBI:57844"/>
        <dbReference type="ChEBI" id="CHEBI:59789"/>
        <dbReference type="EC" id="1.3.98.3"/>
    </reaction>
</comment>
<feature type="binding site" evidence="16">
    <location>
        <position position="115"/>
    </location>
    <ligand>
        <name>S-adenosyl-L-methionine</name>
        <dbReference type="ChEBI" id="CHEBI:59789"/>
        <label>1</label>
    </ligand>
</feature>
<protein>
    <recommendedName>
        <fullName evidence="15">Coproporphyrinogen-III oxidase</fullName>
        <ecNumber evidence="15">1.3.98.3</ecNumber>
    </recommendedName>
</protein>
<dbReference type="Gene3D" id="3.80.30.20">
    <property type="entry name" value="tm_1862 like domain"/>
    <property type="match status" value="1"/>
</dbReference>
<dbReference type="SUPFAM" id="SSF102114">
    <property type="entry name" value="Radical SAM enzymes"/>
    <property type="match status" value="1"/>
</dbReference>
<dbReference type="EC" id="1.3.98.3" evidence="15"/>
<evidence type="ECO:0000313" key="20">
    <source>
        <dbReference type="Proteomes" id="UP000469011"/>
    </source>
</evidence>
<feature type="binding site" evidence="16">
    <location>
        <begin position="70"/>
        <end position="72"/>
    </location>
    <ligand>
        <name>S-adenosyl-L-methionine</name>
        <dbReference type="ChEBI" id="CHEBI:59789"/>
        <label>2</label>
    </ligand>
</feature>
<evidence type="ECO:0000256" key="7">
    <source>
        <dbReference type="ARBA" id="ARBA00022691"/>
    </source>
</evidence>
<dbReference type="InterPro" id="IPR023404">
    <property type="entry name" value="rSAM_horseshoe"/>
</dbReference>
<feature type="binding site" evidence="16">
    <location>
        <position position="148"/>
    </location>
    <ligand>
        <name>S-adenosyl-L-methionine</name>
        <dbReference type="ChEBI" id="CHEBI:59789"/>
        <label>1</label>
    </ligand>
</feature>
<keyword evidence="5 15" id="KW-0004">4Fe-4S</keyword>
<feature type="binding site" evidence="16">
    <location>
        <position position="175"/>
    </location>
    <ligand>
        <name>S-adenosyl-L-methionine</name>
        <dbReference type="ChEBI" id="CHEBI:59789"/>
        <label>2</label>
    </ligand>
</feature>
<feature type="binding site" evidence="17">
    <location>
        <position position="64"/>
    </location>
    <ligand>
        <name>[4Fe-4S] cluster</name>
        <dbReference type="ChEBI" id="CHEBI:49883"/>
        <note>4Fe-4S-S-AdoMet</note>
    </ligand>
</feature>
<dbReference type="GO" id="GO:0005737">
    <property type="term" value="C:cytoplasm"/>
    <property type="evidence" value="ECO:0007669"/>
    <property type="project" value="UniProtKB-SubCell"/>
</dbReference>
<keyword evidence="10 15" id="KW-0408">Iron</keyword>
<evidence type="ECO:0000256" key="14">
    <source>
        <dbReference type="ARBA" id="ARBA00048321"/>
    </source>
</evidence>
<evidence type="ECO:0000259" key="18">
    <source>
        <dbReference type="PROSITE" id="PS51918"/>
    </source>
</evidence>
<evidence type="ECO:0000256" key="4">
    <source>
        <dbReference type="ARBA" id="ARBA00011245"/>
    </source>
</evidence>
<dbReference type="InterPro" id="IPR058240">
    <property type="entry name" value="rSAM_sf"/>
</dbReference>
<comment type="subcellular location">
    <subcellularLocation>
        <location evidence="1 15">Cytoplasm</location>
    </subcellularLocation>
</comment>
<reference evidence="19 20" key="1">
    <citation type="submission" date="2020-01" db="EMBL/GenBank/DDBJ databases">
        <title>Jiella pacifica sp. nov.</title>
        <authorList>
            <person name="Xue Z."/>
            <person name="Zhu S."/>
            <person name="Chen J."/>
            <person name="Yang J."/>
        </authorList>
    </citation>
    <scope>NUCLEOTIDE SEQUENCE [LARGE SCALE GENOMIC DNA]</scope>
    <source>
        <strain evidence="19 20">40Bstr34</strain>
    </source>
</reference>
<dbReference type="SFLD" id="SFLDS00029">
    <property type="entry name" value="Radical_SAM"/>
    <property type="match status" value="1"/>
</dbReference>
<dbReference type="GO" id="GO:0046872">
    <property type="term" value="F:metal ion binding"/>
    <property type="evidence" value="ECO:0007669"/>
    <property type="project" value="UniProtKB-KW"/>
</dbReference>
<evidence type="ECO:0000313" key="19">
    <source>
        <dbReference type="EMBL" id="NDW04439.1"/>
    </source>
</evidence>
<evidence type="ECO:0000256" key="6">
    <source>
        <dbReference type="ARBA" id="ARBA00022490"/>
    </source>
</evidence>
<comment type="pathway">
    <text evidence="2 15">Porphyrin-containing compound metabolism; protoporphyrin-IX biosynthesis; protoporphyrinogen-IX from coproporphyrinogen-III (AdoMet route): step 1/1.</text>
</comment>
<dbReference type="UniPathway" id="UPA00251">
    <property type="reaction ID" value="UER00323"/>
</dbReference>
<dbReference type="GO" id="GO:0051989">
    <property type="term" value="F:coproporphyrinogen dehydrogenase activity"/>
    <property type="evidence" value="ECO:0007669"/>
    <property type="project" value="UniProtKB-EC"/>
</dbReference>
<evidence type="ECO:0000256" key="1">
    <source>
        <dbReference type="ARBA" id="ARBA00004496"/>
    </source>
</evidence>
<keyword evidence="7 15" id="KW-0949">S-adenosyl-L-methionine</keyword>
<comment type="caution">
    <text evidence="19">The sequence shown here is derived from an EMBL/GenBank/DDBJ whole genome shotgun (WGS) entry which is preliminary data.</text>
</comment>
<dbReference type="InterPro" id="IPR006638">
    <property type="entry name" value="Elp3/MiaA/NifB-like_rSAM"/>
</dbReference>
<name>A0A6N9T3P0_9HYPH</name>
<dbReference type="InterPro" id="IPR004558">
    <property type="entry name" value="Coprogen_oxidase_HemN"/>
</dbReference>
<evidence type="ECO:0000256" key="13">
    <source>
        <dbReference type="ARBA" id="ARBA00024295"/>
    </source>
</evidence>
<dbReference type="AlphaFoldDB" id="A0A6N9T3P0"/>
<dbReference type="PROSITE" id="PS51918">
    <property type="entry name" value="RADICAL_SAM"/>
    <property type="match status" value="1"/>
</dbReference>
<dbReference type="EMBL" id="JAAAMG010000005">
    <property type="protein sequence ID" value="NDW04439.1"/>
    <property type="molecule type" value="Genomic_DNA"/>
</dbReference>
<evidence type="ECO:0000256" key="17">
    <source>
        <dbReference type="PIRSR" id="PIRSR000167-2"/>
    </source>
</evidence>
<comment type="cofactor">
    <cofactor evidence="15 17">
        <name>[4Fe-4S] cluster</name>
        <dbReference type="ChEBI" id="CHEBI:49883"/>
    </cofactor>
    <text evidence="15 17">Binds 1 [4Fe-4S] cluster. The cluster is coordinated with 3 cysteines and an exchangeable S-adenosyl-L-methionine.</text>
</comment>
<gene>
    <name evidence="19" type="primary">hemN</name>
    <name evidence="19" type="ORF">GTK09_08340</name>
</gene>
<organism evidence="19 20">
    <name type="scientific">Jiella pacifica</name>
    <dbReference type="NCBI Taxonomy" id="2696469"/>
    <lineage>
        <taxon>Bacteria</taxon>
        <taxon>Pseudomonadati</taxon>
        <taxon>Pseudomonadota</taxon>
        <taxon>Alphaproteobacteria</taxon>
        <taxon>Hyphomicrobiales</taxon>
        <taxon>Aurantimonadaceae</taxon>
        <taxon>Jiella</taxon>
    </lineage>
</organism>
<dbReference type="InterPro" id="IPR034505">
    <property type="entry name" value="Coproporphyrinogen-III_oxidase"/>
</dbReference>
<sequence length="457" mass="49770">MTAFQSPVDHRAVLARYGAEVPRYTSYPTAPHFAAGTGGALWDELCDGLDPEAPVSVYMHVPFCDRLCWFCGCHTKQTRRYDPVEAYVGSVVAEIAAFRRRLGFSPKLGALHLGGGSPSFLRPDDLKRLSEALHAAFDFAADAEISVEIDPSDVTDETLSGLRALEVTRVSIGVQDFDPAVQAAINRPQSFEQTRDVIAALRASGLVSINIDVLYGLPLQTPERLDATVEQVIALQPERVALFGYAHVPHVKKHQTMIRTEDLPGSEARFADAARAASAFRSAGYEAIGIDHFALHGDKLAKAARSGTLRRNFQGYTADPCDTLIGFGASAISRFAGGYVQNTVPTGLYQGRIAASEPAAERGYRLSQDDMIRSHMVERLMCDFALDLGALSDRFGVAAQPYVREALRLAAIDPDGLVEVTGRRFVIRPEARSLARTVASWFDAHLRSGEARYSKAV</sequence>
<keyword evidence="20" id="KW-1185">Reference proteome</keyword>
<evidence type="ECO:0000256" key="16">
    <source>
        <dbReference type="PIRSR" id="PIRSR000167-1"/>
    </source>
</evidence>
<dbReference type="GO" id="GO:0004109">
    <property type="term" value="F:coproporphyrinogen oxidase activity"/>
    <property type="evidence" value="ECO:0007669"/>
    <property type="project" value="InterPro"/>
</dbReference>
<keyword evidence="9 15" id="KW-0560">Oxidoreductase</keyword>
<dbReference type="InterPro" id="IPR010723">
    <property type="entry name" value="HemN_C"/>
</dbReference>
<dbReference type="GO" id="GO:0006782">
    <property type="term" value="P:protoporphyrinogen IX biosynthetic process"/>
    <property type="evidence" value="ECO:0007669"/>
    <property type="project" value="UniProtKB-UniPathway"/>
</dbReference>